<dbReference type="InterPro" id="IPR036849">
    <property type="entry name" value="Enolase-like_C_sf"/>
</dbReference>
<dbReference type="Proteomes" id="UP000057981">
    <property type="component" value="Chromosome"/>
</dbReference>
<dbReference type="OrthoDB" id="9775391at2"/>
<dbReference type="SMART" id="SM00922">
    <property type="entry name" value="MR_MLE"/>
    <property type="match status" value="1"/>
</dbReference>
<dbReference type="GO" id="GO:0016052">
    <property type="term" value="P:carbohydrate catabolic process"/>
    <property type="evidence" value="ECO:0007669"/>
    <property type="project" value="UniProtKB-ARBA"/>
</dbReference>
<dbReference type="InterPro" id="IPR034589">
    <property type="entry name" value="D-mannonate_dehydratase-like"/>
</dbReference>
<dbReference type="EMBL" id="CP012898">
    <property type="protein sequence ID" value="ALJ06383.1"/>
    <property type="molecule type" value="Genomic_DNA"/>
</dbReference>
<dbReference type="SUPFAM" id="SSF54826">
    <property type="entry name" value="Enolase N-terminal domain-like"/>
    <property type="match status" value="1"/>
</dbReference>
<gene>
    <name evidence="2" type="ORF">APS56_15115</name>
</gene>
<dbReference type="Pfam" id="PF02746">
    <property type="entry name" value="MR_MLE_N"/>
    <property type="match status" value="1"/>
</dbReference>
<dbReference type="Pfam" id="PF13378">
    <property type="entry name" value="MR_MLE_C"/>
    <property type="match status" value="1"/>
</dbReference>
<feature type="domain" description="Mandelate racemase/muconate lactonizing enzyme C-terminal" evidence="1">
    <location>
        <begin position="128"/>
        <end position="259"/>
    </location>
</feature>
<dbReference type="InterPro" id="IPR034593">
    <property type="entry name" value="DgoD-like"/>
</dbReference>
<dbReference type="InterPro" id="IPR029065">
    <property type="entry name" value="Enolase_C-like"/>
</dbReference>
<dbReference type="InterPro" id="IPR013341">
    <property type="entry name" value="Mandelate_racemase_N_dom"/>
</dbReference>
<dbReference type="AlphaFoldDB" id="A0A0P0DEC3"/>
<dbReference type="Gene3D" id="3.30.390.10">
    <property type="entry name" value="Enolase-like, N-terminal domain"/>
    <property type="match status" value="1"/>
</dbReference>
<dbReference type="PANTHER" id="PTHR48080:SF6">
    <property type="entry name" value="STARVATION-SENSING PROTEIN RSPA"/>
    <property type="match status" value="1"/>
</dbReference>
<dbReference type="SUPFAM" id="SSF51604">
    <property type="entry name" value="Enolase C-terminal domain-like"/>
    <property type="match status" value="1"/>
</dbReference>
<dbReference type="RefSeq" id="WP_054730257.1">
    <property type="nucleotide sequence ID" value="NZ_CP012898.1"/>
</dbReference>
<dbReference type="Gene3D" id="3.20.20.120">
    <property type="entry name" value="Enolase-like C-terminal domain"/>
    <property type="match status" value="1"/>
</dbReference>
<organism evidence="2 3">
    <name type="scientific">Pseudalgibacter alginicilyticus</name>
    <dbReference type="NCBI Taxonomy" id="1736674"/>
    <lineage>
        <taxon>Bacteria</taxon>
        <taxon>Pseudomonadati</taxon>
        <taxon>Bacteroidota</taxon>
        <taxon>Flavobacteriia</taxon>
        <taxon>Flavobacteriales</taxon>
        <taxon>Flavobacteriaceae</taxon>
        <taxon>Pseudalgibacter</taxon>
    </lineage>
</organism>
<dbReference type="GO" id="GO:0000287">
    <property type="term" value="F:magnesium ion binding"/>
    <property type="evidence" value="ECO:0007669"/>
    <property type="project" value="UniProtKB-ARBA"/>
</dbReference>
<evidence type="ECO:0000313" key="3">
    <source>
        <dbReference type="Proteomes" id="UP000057981"/>
    </source>
</evidence>
<dbReference type="InterPro" id="IPR029017">
    <property type="entry name" value="Enolase-like_N"/>
</dbReference>
<dbReference type="SFLD" id="SFLDG00033">
    <property type="entry name" value="mannonate_dehydratase"/>
    <property type="match status" value="1"/>
</dbReference>
<dbReference type="NCBIfam" id="NF043051">
    <property type="entry name" value="ManoateDhtManD"/>
    <property type="match status" value="1"/>
</dbReference>
<dbReference type="InterPro" id="IPR013342">
    <property type="entry name" value="Mandelate_racemase_C"/>
</dbReference>
<dbReference type="KEGG" id="ahz:APS56_15115"/>
<keyword evidence="3" id="KW-1185">Reference proteome</keyword>
<protein>
    <submittedName>
        <fullName evidence="2">Bifunctional D-altronate/D-mannonate dehydratase</fullName>
    </submittedName>
</protein>
<dbReference type="SFLD" id="SFLDS00001">
    <property type="entry name" value="Enolase"/>
    <property type="match status" value="1"/>
</dbReference>
<proteinExistence type="predicted"/>
<dbReference type="NCBIfam" id="NF011654">
    <property type="entry name" value="PRK15072.1"/>
    <property type="match status" value="1"/>
</dbReference>
<evidence type="ECO:0000313" key="2">
    <source>
        <dbReference type="EMBL" id="ALJ06383.1"/>
    </source>
</evidence>
<dbReference type="STRING" id="1736674.APS56_15115"/>
<dbReference type="GO" id="GO:0016854">
    <property type="term" value="F:racemase and epimerase activity"/>
    <property type="evidence" value="ECO:0007669"/>
    <property type="project" value="UniProtKB-ARBA"/>
</dbReference>
<accession>A0A0P0DEC3</accession>
<dbReference type="PANTHER" id="PTHR48080">
    <property type="entry name" value="D-GALACTONATE DEHYDRATASE-RELATED"/>
    <property type="match status" value="1"/>
</dbReference>
<dbReference type="GO" id="GO:0016836">
    <property type="term" value="F:hydro-lyase activity"/>
    <property type="evidence" value="ECO:0007669"/>
    <property type="project" value="UniProtKB-ARBA"/>
</dbReference>
<name>A0A0P0DEC3_9FLAO</name>
<dbReference type="PATRIC" id="fig|1736674.3.peg.3090"/>
<sequence>MKIKDIKVFVCCPGRNFVTVKIITDHGVFGLGDATLNGRELAVVAYLEEHVIPCLIGRDAHQIEDIWQYLFKGAYWQNGAVSMAAIGAIDMALWDVKGKVANLPVYQLLGGKSRRGITVYAHVNGESIEDVLNHLGKAIKEGYKVVRLQCTIPGTEGTYGTLGGKKNYYELQGNRPLPPEHPWSTNQYLNFIPELFKRAREKFGYDIELCHDIHSRLTPIEAAQLGKMLEPYRLKFLEDAVTYDNPEGYKVIRNHTTTPVALGEKFNTIWDAKPLIENQYIDFVRTAATHGGGITSLKKLADFASLYHVRLAPHGAPDLSPICFMAHMHVDLWAPNFGVQEFIGFGTPELNDVFSFSAKFKDGEIYIKDKPGLGVDFNEEAAKQYPYKRSYLPVTRLNDGTLWNW</sequence>
<reference evidence="2 3" key="1">
    <citation type="submission" date="2015-10" db="EMBL/GenBank/DDBJ databases">
        <authorList>
            <person name="Gilbert D.G."/>
        </authorList>
    </citation>
    <scope>NUCLEOTIDE SEQUENCE [LARGE SCALE GENOMIC DNA]</scope>
    <source>
        <strain evidence="3">HZ-22</strain>
    </source>
</reference>
<evidence type="ECO:0000259" key="1">
    <source>
        <dbReference type="SMART" id="SM00922"/>
    </source>
</evidence>